<evidence type="ECO:0000313" key="3">
    <source>
        <dbReference type="Proteomes" id="UP001597114"/>
    </source>
</evidence>
<dbReference type="RefSeq" id="WP_344724478.1">
    <property type="nucleotide sequence ID" value="NZ_BAAAUS010000025.1"/>
</dbReference>
<dbReference type="EMBL" id="JBHUCO010000034">
    <property type="protein sequence ID" value="MFD1521392.1"/>
    <property type="molecule type" value="Genomic_DNA"/>
</dbReference>
<evidence type="ECO:0008006" key="4">
    <source>
        <dbReference type="Google" id="ProtNLM"/>
    </source>
</evidence>
<feature type="region of interest" description="Disordered" evidence="1">
    <location>
        <begin position="1"/>
        <end position="47"/>
    </location>
</feature>
<feature type="compositionally biased region" description="Basic and acidic residues" evidence="1">
    <location>
        <begin position="18"/>
        <end position="27"/>
    </location>
</feature>
<name>A0ABW4F243_9PSEU</name>
<comment type="caution">
    <text evidence="2">The sequence shown here is derived from an EMBL/GenBank/DDBJ whole genome shotgun (WGS) entry which is preliminary data.</text>
</comment>
<accession>A0ABW4F243</accession>
<reference evidence="3" key="1">
    <citation type="journal article" date="2019" name="Int. J. Syst. Evol. Microbiol.">
        <title>The Global Catalogue of Microorganisms (GCM) 10K type strain sequencing project: providing services to taxonomists for standard genome sequencing and annotation.</title>
        <authorList>
            <consortium name="The Broad Institute Genomics Platform"/>
            <consortium name="The Broad Institute Genome Sequencing Center for Infectious Disease"/>
            <person name="Wu L."/>
            <person name="Ma J."/>
        </authorList>
    </citation>
    <scope>NUCLEOTIDE SEQUENCE [LARGE SCALE GENOMIC DNA]</scope>
    <source>
        <strain evidence="3">CCM 7043</strain>
    </source>
</reference>
<dbReference type="Proteomes" id="UP001597114">
    <property type="component" value="Unassembled WGS sequence"/>
</dbReference>
<keyword evidence="3" id="KW-1185">Reference proteome</keyword>
<gene>
    <name evidence="2" type="ORF">ACFSJD_28100</name>
</gene>
<protein>
    <recommendedName>
        <fullName evidence="4">DUF222 domain-containing protein</fullName>
    </recommendedName>
</protein>
<organism evidence="2 3">
    <name type="scientific">Pseudonocardia yunnanensis</name>
    <dbReference type="NCBI Taxonomy" id="58107"/>
    <lineage>
        <taxon>Bacteria</taxon>
        <taxon>Bacillati</taxon>
        <taxon>Actinomycetota</taxon>
        <taxon>Actinomycetes</taxon>
        <taxon>Pseudonocardiales</taxon>
        <taxon>Pseudonocardiaceae</taxon>
        <taxon>Pseudonocardia</taxon>
    </lineage>
</organism>
<proteinExistence type="predicted"/>
<evidence type="ECO:0000313" key="2">
    <source>
        <dbReference type="EMBL" id="MFD1521392.1"/>
    </source>
</evidence>
<sequence length="126" mass="13706">MEREARDLDVGSGAAGLRDVDRSRTGEIPRAGSADSPGQRSPRWAEATGNVVEPWYRHAGDRQRLAEVENHRTGIPHQLDDNAAATAEALQAGARHEPEILRGLLDVGPVQALPCEVLARQAQQTW</sequence>
<evidence type="ECO:0000256" key="1">
    <source>
        <dbReference type="SAM" id="MobiDB-lite"/>
    </source>
</evidence>